<dbReference type="Pfam" id="PF02518">
    <property type="entry name" value="HATPase_c"/>
    <property type="match status" value="1"/>
</dbReference>
<comment type="caution">
    <text evidence="22">The sequence shown here is derived from an EMBL/GenBank/DDBJ whole genome shotgun (WGS) entry which is preliminary data.</text>
</comment>
<dbReference type="EC" id="2.7.13.3" evidence="3"/>
<evidence type="ECO:0000256" key="16">
    <source>
        <dbReference type="PROSITE-ProRule" id="PRU00169"/>
    </source>
</evidence>
<keyword evidence="10" id="KW-0067">ATP-binding</keyword>
<dbReference type="InterPro" id="IPR000014">
    <property type="entry name" value="PAS"/>
</dbReference>
<evidence type="ECO:0000256" key="15">
    <source>
        <dbReference type="ARBA" id="ARBA00070152"/>
    </source>
</evidence>
<dbReference type="PROSITE" id="PS50113">
    <property type="entry name" value="PAC"/>
    <property type="match status" value="1"/>
</dbReference>
<evidence type="ECO:0000256" key="5">
    <source>
        <dbReference type="ARBA" id="ARBA00022553"/>
    </source>
</evidence>
<gene>
    <name evidence="22" type="ORF">ETQ85_21060</name>
</gene>
<dbReference type="InterPro" id="IPR003594">
    <property type="entry name" value="HATPase_dom"/>
</dbReference>
<dbReference type="FunFam" id="1.10.287.130:FF:000004">
    <property type="entry name" value="Ethylene receptor 1"/>
    <property type="match status" value="1"/>
</dbReference>
<dbReference type="NCBIfam" id="TIGR00229">
    <property type="entry name" value="sensory_box"/>
    <property type="match status" value="1"/>
</dbReference>
<dbReference type="Pfam" id="PF05231">
    <property type="entry name" value="MASE1"/>
    <property type="match status" value="1"/>
</dbReference>
<accession>A0A6C2CHU1</accession>
<organism evidence="22 23">
    <name type="scientific">Zoogloea oleivorans</name>
    <dbReference type="NCBI Taxonomy" id="1552750"/>
    <lineage>
        <taxon>Bacteria</taxon>
        <taxon>Pseudomonadati</taxon>
        <taxon>Pseudomonadota</taxon>
        <taxon>Betaproteobacteria</taxon>
        <taxon>Rhodocyclales</taxon>
        <taxon>Zoogloeaceae</taxon>
        <taxon>Zoogloea</taxon>
    </lineage>
</organism>
<dbReference type="SMART" id="SM00448">
    <property type="entry name" value="REC"/>
    <property type="match status" value="1"/>
</dbReference>
<evidence type="ECO:0000256" key="6">
    <source>
        <dbReference type="ARBA" id="ARBA00022679"/>
    </source>
</evidence>
<dbReference type="InterPro" id="IPR011006">
    <property type="entry name" value="CheY-like_superfamily"/>
</dbReference>
<evidence type="ECO:0000259" key="21">
    <source>
        <dbReference type="PROSITE" id="PS50839"/>
    </source>
</evidence>
<dbReference type="Gene3D" id="3.30.450.20">
    <property type="entry name" value="PAS domain"/>
    <property type="match status" value="1"/>
</dbReference>
<evidence type="ECO:0000256" key="10">
    <source>
        <dbReference type="ARBA" id="ARBA00022840"/>
    </source>
</evidence>
<dbReference type="InterPro" id="IPR000700">
    <property type="entry name" value="PAS-assoc_C"/>
</dbReference>
<dbReference type="InterPro" id="IPR035965">
    <property type="entry name" value="PAS-like_dom_sf"/>
</dbReference>
<dbReference type="SUPFAM" id="SSF55785">
    <property type="entry name" value="PYP-like sensor domain (PAS domain)"/>
    <property type="match status" value="1"/>
</dbReference>
<keyword evidence="23" id="KW-1185">Reference proteome</keyword>
<feature type="transmembrane region" description="Helical" evidence="17">
    <location>
        <begin position="162"/>
        <end position="186"/>
    </location>
</feature>
<dbReference type="Pfam" id="PF13426">
    <property type="entry name" value="PAS_9"/>
    <property type="match status" value="1"/>
</dbReference>
<dbReference type="SMART" id="SM00388">
    <property type="entry name" value="HisKA"/>
    <property type="match status" value="1"/>
</dbReference>
<keyword evidence="5 16" id="KW-0597">Phosphoprotein</keyword>
<dbReference type="CDD" id="cd17546">
    <property type="entry name" value="REC_hyHK_CKI1_RcsC-like"/>
    <property type="match status" value="1"/>
</dbReference>
<feature type="transmembrane region" description="Helical" evidence="17">
    <location>
        <begin position="12"/>
        <end position="33"/>
    </location>
</feature>
<dbReference type="Pfam" id="PF03924">
    <property type="entry name" value="CHASE"/>
    <property type="match status" value="1"/>
</dbReference>
<evidence type="ECO:0000256" key="9">
    <source>
        <dbReference type="ARBA" id="ARBA00022777"/>
    </source>
</evidence>
<dbReference type="InterPro" id="IPR036890">
    <property type="entry name" value="HATPase_C_sf"/>
</dbReference>
<dbReference type="InterPro" id="IPR006189">
    <property type="entry name" value="CHASE_dom"/>
</dbReference>
<feature type="transmembrane region" description="Helical" evidence="17">
    <location>
        <begin position="198"/>
        <end position="217"/>
    </location>
</feature>
<dbReference type="Gene3D" id="3.30.565.10">
    <property type="entry name" value="Histidine kinase-like ATPase, C-terminal domain"/>
    <property type="match status" value="1"/>
</dbReference>
<evidence type="ECO:0000256" key="2">
    <source>
        <dbReference type="ARBA" id="ARBA00004651"/>
    </source>
</evidence>
<evidence type="ECO:0000259" key="20">
    <source>
        <dbReference type="PROSITE" id="PS50113"/>
    </source>
</evidence>
<evidence type="ECO:0000259" key="18">
    <source>
        <dbReference type="PROSITE" id="PS50109"/>
    </source>
</evidence>
<feature type="transmembrane region" description="Helical" evidence="17">
    <location>
        <begin position="45"/>
        <end position="65"/>
    </location>
</feature>
<feature type="domain" description="Histidine kinase" evidence="18">
    <location>
        <begin position="697"/>
        <end position="919"/>
    </location>
</feature>
<dbReference type="SMART" id="SM01079">
    <property type="entry name" value="CHASE"/>
    <property type="match status" value="1"/>
</dbReference>
<comment type="function">
    <text evidence="14">Member of the two-component regulatory system BvgS/BvgA. Phosphorylates BvgA via a four-step phosphorelay in response to environmental signals.</text>
</comment>
<dbReference type="SMART" id="SM00086">
    <property type="entry name" value="PAC"/>
    <property type="match status" value="1"/>
</dbReference>
<keyword evidence="11 17" id="KW-1133">Transmembrane helix</keyword>
<dbReference type="EMBL" id="SDKK01000026">
    <property type="protein sequence ID" value="TYC53557.1"/>
    <property type="molecule type" value="Genomic_DNA"/>
</dbReference>
<dbReference type="GO" id="GO:0005524">
    <property type="term" value="F:ATP binding"/>
    <property type="evidence" value="ECO:0007669"/>
    <property type="project" value="UniProtKB-KW"/>
</dbReference>
<evidence type="ECO:0000259" key="19">
    <source>
        <dbReference type="PROSITE" id="PS50110"/>
    </source>
</evidence>
<dbReference type="InterPro" id="IPR007895">
    <property type="entry name" value="MASE1"/>
</dbReference>
<keyword evidence="13 17" id="KW-0472">Membrane</keyword>
<evidence type="ECO:0000313" key="23">
    <source>
        <dbReference type="Proteomes" id="UP000389128"/>
    </source>
</evidence>
<keyword evidence="7 17" id="KW-0812">Transmembrane</keyword>
<proteinExistence type="predicted"/>
<dbReference type="Gene3D" id="1.10.287.130">
    <property type="match status" value="1"/>
</dbReference>
<keyword evidence="9" id="KW-0418">Kinase</keyword>
<evidence type="ECO:0000256" key="12">
    <source>
        <dbReference type="ARBA" id="ARBA00023012"/>
    </source>
</evidence>
<dbReference type="Pfam" id="PF00512">
    <property type="entry name" value="HisKA"/>
    <property type="match status" value="1"/>
</dbReference>
<dbReference type="OrthoDB" id="5290456at2"/>
<dbReference type="InterPro" id="IPR001610">
    <property type="entry name" value="PAC"/>
</dbReference>
<comment type="subcellular location">
    <subcellularLocation>
        <location evidence="2">Cell membrane</location>
        <topology evidence="2">Multi-pass membrane protein</topology>
    </subcellularLocation>
</comment>
<dbReference type="SUPFAM" id="SSF47384">
    <property type="entry name" value="Homodimeric domain of signal transducing histidine kinase"/>
    <property type="match status" value="1"/>
</dbReference>
<dbReference type="Gene3D" id="3.30.450.350">
    <property type="entry name" value="CHASE domain"/>
    <property type="match status" value="1"/>
</dbReference>
<dbReference type="CDD" id="cd00082">
    <property type="entry name" value="HisKA"/>
    <property type="match status" value="1"/>
</dbReference>
<dbReference type="SUPFAM" id="SSF52172">
    <property type="entry name" value="CheY-like"/>
    <property type="match status" value="1"/>
</dbReference>
<name>A0A6C2CHU1_9RHOO</name>
<dbReference type="InterPro" id="IPR042240">
    <property type="entry name" value="CHASE_sf"/>
</dbReference>
<evidence type="ECO:0000256" key="8">
    <source>
        <dbReference type="ARBA" id="ARBA00022741"/>
    </source>
</evidence>
<feature type="transmembrane region" description="Helical" evidence="17">
    <location>
        <begin position="123"/>
        <end position="150"/>
    </location>
</feature>
<dbReference type="Gene3D" id="3.40.50.2300">
    <property type="match status" value="1"/>
</dbReference>
<feature type="domain" description="PAC" evidence="20">
    <location>
        <begin position="611"/>
        <end position="661"/>
    </location>
</feature>
<dbReference type="GO" id="GO:0000155">
    <property type="term" value="F:phosphorelay sensor kinase activity"/>
    <property type="evidence" value="ECO:0007669"/>
    <property type="project" value="InterPro"/>
</dbReference>
<keyword evidence="8" id="KW-0547">Nucleotide-binding</keyword>
<dbReference type="SUPFAM" id="SSF55874">
    <property type="entry name" value="ATPase domain of HSP90 chaperone/DNA topoisomerase II/histidine kinase"/>
    <property type="match status" value="1"/>
</dbReference>
<feature type="domain" description="CHASE" evidence="21">
    <location>
        <begin position="259"/>
        <end position="423"/>
    </location>
</feature>
<comment type="catalytic activity">
    <reaction evidence="1">
        <text>ATP + protein L-histidine = ADP + protein N-phospho-L-histidine.</text>
        <dbReference type="EC" id="2.7.13.3"/>
    </reaction>
</comment>
<evidence type="ECO:0000313" key="22">
    <source>
        <dbReference type="EMBL" id="TYC53557.1"/>
    </source>
</evidence>
<feature type="modified residue" description="4-aspartylphosphate" evidence="16">
    <location>
        <position position="1000"/>
    </location>
</feature>
<feature type="domain" description="Response regulatory" evidence="19">
    <location>
        <begin position="950"/>
        <end position="1067"/>
    </location>
</feature>
<evidence type="ECO:0000256" key="17">
    <source>
        <dbReference type="SAM" id="Phobius"/>
    </source>
</evidence>
<keyword evidence="6" id="KW-0808">Transferase</keyword>
<protein>
    <recommendedName>
        <fullName evidence="15">Virulence sensor protein BvgS</fullName>
        <ecNumber evidence="3">2.7.13.3</ecNumber>
    </recommendedName>
</protein>
<dbReference type="InterPro" id="IPR004358">
    <property type="entry name" value="Sig_transdc_His_kin-like_C"/>
</dbReference>
<dbReference type="AlphaFoldDB" id="A0A6C2CHU1"/>
<dbReference type="PROSITE" id="PS50839">
    <property type="entry name" value="CHASE"/>
    <property type="match status" value="1"/>
</dbReference>
<evidence type="ECO:0000256" key="3">
    <source>
        <dbReference type="ARBA" id="ARBA00012438"/>
    </source>
</evidence>
<dbReference type="FunFam" id="3.30.565.10:FF:000010">
    <property type="entry name" value="Sensor histidine kinase RcsC"/>
    <property type="match status" value="1"/>
</dbReference>
<dbReference type="PROSITE" id="PS50109">
    <property type="entry name" value="HIS_KIN"/>
    <property type="match status" value="1"/>
</dbReference>
<sequence>MKVLAIPCPVVGRNLCIAIAYLVLGGLGLVFAISPGYASPIFPAAGLALAVALCFGRGALPGIWFGSIAVNLGLAIFQERLSPDTAIVAACIASGATAQAWIGQALVRRWQGPAWQRLEHERAVVLFLLIGGPLACLVSATMGITALYFMRVIEQTVLPFAWWNWFVGDTLGVLTFAPLTLCFLLRTDTLWRSRLRQVALPMALTLLFVGVAIYTTANWEQNTQQARLAKDAESLQKRIGDRLLIHQEALSALRRVLEVDPDITPEQFERFTLSTLVDNPEISALSFNAYVPDAGRPRFEREMARRLAQPGFRISERDHEGRLITVSRRDIYVPVSYIVPRPGNQPALGFDINSEPLRRDALSRAAAGSGIVVTSPLRLVQDNRDRIAVLLLSPVHGASATSGPDSRLLGFAVAVVKLDQLIEVATHNFLPAGLTLRLTDPGSRSDTQGFDGTPPDASASRAVWRGPFKIADREWELTVSASDHYLEQSRPWVAWAVGVIGLLFATLLQTLMLGMSGRTAIIGRQVERQTADIAAKNKELALAKISTDKSADAAFWMYPDGRIARGNQAACDLLGYSVEELTRLCVPDIAPAFSQADWEAHWTYLGQHGVQQIESQYCHKDGTCIQVAVTANLVSADGQDYVYSTIRDITERKLAEAELTRHRDHLEELVEARTVDLSIAKEAAETANRAKSTFLANMSHELRTPMNAIIGLAHMLGRNNTDPGQKDKLAKIARAANHLLQLLNDVLELSRIDAERLTIEKTGFRLQSVIANMDSLVSANLDAKGLALEVEVERRLASLPLLGDPLRLQQILLNIVSNAIKFSSRGRVVVRAFCVEEDATGILLRMEVQDSGVGIPPEAWERIFKPFEQADGSTTRQFGGTGLGLAICKRLVHLMGGDIGVGSIPGHGSTFWFTCRIDKADADAGAVAHAASLSVQDAESQLRALCRDKRILLAEDDWVNQEVTLELLRQVLGLHTDLAADGLEALRMASHTAYDLILMDVQMPGMDGLAATRAIRALPGYHHTPILAMTANAFEEDRQACLDAGMDDFIAKPADPGMLFVTMLAWLGRQSSRQNEGIQ</sequence>
<dbReference type="SMART" id="SM00387">
    <property type="entry name" value="HATPase_c"/>
    <property type="match status" value="1"/>
</dbReference>
<dbReference type="InterPro" id="IPR001789">
    <property type="entry name" value="Sig_transdc_resp-reg_receiver"/>
</dbReference>
<evidence type="ECO:0000256" key="13">
    <source>
        <dbReference type="ARBA" id="ARBA00023136"/>
    </source>
</evidence>
<dbReference type="Pfam" id="PF00072">
    <property type="entry name" value="Response_reg"/>
    <property type="match status" value="1"/>
</dbReference>
<evidence type="ECO:0000256" key="14">
    <source>
        <dbReference type="ARBA" id="ARBA00058004"/>
    </source>
</evidence>
<dbReference type="CDD" id="cd00130">
    <property type="entry name" value="PAS"/>
    <property type="match status" value="1"/>
</dbReference>
<dbReference type="PROSITE" id="PS50110">
    <property type="entry name" value="RESPONSE_REGULATORY"/>
    <property type="match status" value="1"/>
</dbReference>
<dbReference type="InterPro" id="IPR003661">
    <property type="entry name" value="HisK_dim/P_dom"/>
</dbReference>
<dbReference type="PANTHER" id="PTHR45339">
    <property type="entry name" value="HYBRID SIGNAL TRANSDUCTION HISTIDINE KINASE J"/>
    <property type="match status" value="1"/>
</dbReference>
<dbReference type="InterPro" id="IPR036097">
    <property type="entry name" value="HisK_dim/P_sf"/>
</dbReference>
<evidence type="ECO:0000256" key="4">
    <source>
        <dbReference type="ARBA" id="ARBA00022475"/>
    </source>
</evidence>
<evidence type="ECO:0000256" key="7">
    <source>
        <dbReference type="ARBA" id="ARBA00022692"/>
    </source>
</evidence>
<feature type="transmembrane region" description="Helical" evidence="17">
    <location>
        <begin position="85"/>
        <end position="102"/>
    </location>
</feature>
<dbReference type="PRINTS" id="PR00344">
    <property type="entry name" value="BCTRLSENSOR"/>
</dbReference>
<keyword evidence="4" id="KW-1003">Cell membrane</keyword>
<dbReference type="CDD" id="cd16922">
    <property type="entry name" value="HATPase_EvgS-ArcB-TorS-like"/>
    <property type="match status" value="1"/>
</dbReference>
<reference evidence="22 23" key="1">
    <citation type="submission" date="2019-01" db="EMBL/GenBank/DDBJ databases">
        <title>Zoogloea oleivorans genome sequencing and assembly.</title>
        <authorList>
            <person name="Tancsics A."/>
            <person name="Farkas M."/>
            <person name="Kriszt B."/>
            <person name="Maroti G."/>
            <person name="Horvath B."/>
        </authorList>
    </citation>
    <scope>NUCLEOTIDE SEQUENCE [LARGE SCALE GENOMIC DNA]</scope>
    <source>
        <strain evidence="22 23">Buc</strain>
    </source>
</reference>
<dbReference type="PANTHER" id="PTHR45339:SF5">
    <property type="entry name" value="HISTIDINE KINASE"/>
    <property type="match status" value="1"/>
</dbReference>
<dbReference type="GO" id="GO:0005886">
    <property type="term" value="C:plasma membrane"/>
    <property type="evidence" value="ECO:0007669"/>
    <property type="project" value="UniProtKB-SubCell"/>
</dbReference>
<dbReference type="Proteomes" id="UP000389128">
    <property type="component" value="Unassembled WGS sequence"/>
</dbReference>
<dbReference type="InterPro" id="IPR005467">
    <property type="entry name" value="His_kinase_dom"/>
</dbReference>
<keyword evidence="12" id="KW-0902">Two-component regulatory system</keyword>
<evidence type="ECO:0000256" key="1">
    <source>
        <dbReference type="ARBA" id="ARBA00000085"/>
    </source>
</evidence>
<evidence type="ECO:0000256" key="11">
    <source>
        <dbReference type="ARBA" id="ARBA00022989"/>
    </source>
</evidence>